<evidence type="ECO:0000313" key="2">
    <source>
        <dbReference type="Proteomes" id="UP000177870"/>
    </source>
</evidence>
<dbReference type="GO" id="GO:0016639">
    <property type="term" value="F:oxidoreductase activity, acting on the CH-NH2 group of donors, NAD or NADP as acceptor"/>
    <property type="evidence" value="ECO:0007669"/>
    <property type="project" value="InterPro"/>
</dbReference>
<dbReference type="Gene3D" id="3.40.50.720">
    <property type="entry name" value="NAD(P)-binding Rossmann-like Domain"/>
    <property type="match status" value="1"/>
</dbReference>
<evidence type="ECO:0000313" key="1">
    <source>
        <dbReference type="EMBL" id="AOX04596.1"/>
    </source>
</evidence>
<name>A0A1D8U4G8_9CYAN</name>
<dbReference type="Gene3D" id="3.30.1780.10">
    <property type="entry name" value="ornithine cyclodeaminase, domain 1"/>
    <property type="match status" value="1"/>
</dbReference>
<dbReference type="InterPro" id="IPR023401">
    <property type="entry name" value="ODC_N"/>
</dbReference>
<dbReference type="KEGG" id="mpro:BJP34_29795"/>
<dbReference type="PANTHER" id="PTHR13812:SF19">
    <property type="entry name" value="KETIMINE REDUCTASE MU-CRYSTALLIN"/>
    <property type="match status" value="1"/>
</dbReference>
<proteinExistence type="predicted"/>
<gene>
    <name evidence="1" type="ORF">BJP34_29795</name>
</gene>
<protein>
    <submittedName>
        <fullName evidence="1">2,3-diaminopropionate biosynthesis protein SbnB</fullName>
    </submittedName>
</protein>
<dbReference type="RefSeq" id="WP_070396948.1">
    <property type="nucleotide sequence ID" value="NZ_CP017599.1"/>
</dbReference>
<dbReference type="Proteomes" id="UP000177870">
    <property type="component" value="Chromosome"/>
</dbReference>
<organism evidence="1 2">
    <name type="scientific">Moorena producens PAL-8-15-08-1</name>
    <dbReference type="NCBI Taxonomy" id="1458985"/>
    <lineage>
        <taxon>Bacteria</taxon>
        <taxon>Bacillati</taxon>
        <taxon>Cyanobacteriota</taxon>
        <taxon>Cyanophyceae</taxon>
        <taxon>Coleofasciculales</taxon>
        <taxon>Coleofasciculaceae</taxon>
        <taxon>Moorena</taxon>
    </lineage>
</organism>
<dbReference type="InterPro" id="IPR036291">
    <property type="entry name" value="NAD(P)-bd_dom_sf"/>
</dbReference>
<dbReference type="InterPro" id="IPR003462">
    <property type="entry name" value="ODC_Mu_crystall"/>
</dbReference>
<dbReference type="SUPFAM" id="SSF51735">
    <property type="entry name" value="NAD(P)-binding Rossmann-fold domains"/>
    <property type="match status" value="1"/>
</dbReference>
<dbReference type="PANTHER" id="PTHR13812">
    <property type="entry name" value="KETIMINE REDUCTASE MU-CRYSTALLIN"/>
    <property type="match status" value="1"/>
</dbReference>
<dbReference type="PIRSF" id="PIRSF001439">
    <property type="entry name" value="CryM"/>
    <property type="match status" value="1"/>
</dbReference>
<accession>A0A1D8U4G8</accession>
<dbReference type="Pfam" id="PF02423">
    <property type="entry name" value="OCD_Mu_crystall"/>
    <property type="match status" value="1"/>
</dbReference>
<dbReference type="GO" id="GO:0019290">
    <property type="term" value="P:siderophore biosynthetic process"/>
    <property type="evidence" value="ECO:0007669"/>
    <property type="project" value="InterPro"/>
</dbReference>
<dbReference type="InterPro" id="IPR023866">
    <property type="entry name" value="SbnB"/>
</dbReference>
<dbReference type="STRING" id="1458985.BJP34_29795"/>
<reference evidence="2" key="1">
    <citation type="submission" date="2016-10" db="EMBL/GenBank/DDBJ databases">
        <title>Comparative genomics uncovers the prolific and rare metabolic potential of the cyanobacterial genus Moorea.</title>
        <authorList>
            <person name="Leao T."/>
            <person name="Castelao G."/>
            <person name="Korobeynikov A."/>
            <person name="Monroe E.A."/>
            <person name="Podell S."/>
            <person name="Glukhov E."/>
            <person name="Allen E."/>
            <person name="Gerwick W.H."/>
            <person name="Gerwick L."/>
        </authorList>
    </citation>
    <scope>NUCLEOTIDE SEQUENCE [LARGE SCALE GENOMIC DNA]</scope>
    <source>
        <strain evidence="2">PAL-8-15-08-1</strain>
    </source>
</reference>
<dbReference type="EMBL" id="CP017599">
    <property type="protein sequence ID" value="AOX04596.1"/>
    <property type="molecule type" value="Genomic_DNA"/>
</dbReference>
<dbReference type="AlphaFoldDB" id="A0A1D8U4G8"/>
<dbReference type="NCBIfam" id="TIGR03944">
    <property type="entry name" value="dehyd_SbnB_fam"/>
    <property type="match status" value="1"/>
</dbReference>
<dbReference type="OrthoDB" id="9792005at2"/>
<dbReference type="GO" id="GO:0005737">
    <property type="term" value="C:cytoplasm"/>
    <property type="evidence" value="ECO:0007669"/>
    <property type="project" value="TreeGrafter"/>
</dbReference>
<sequence>METAYQGFAQQQPGDVIVLSASDILSLLAGREKELIEVVRQTYIAHARGESALPPSPFLRFANHPKNRIIAKPAYLGESFETAGIKWISSFPDNYQFGLLRASAVIILNSVKTGFAEAILEGSVISAKRTAASAALAARLLQSETQPESIGIIACGVINFEITRFLLAEFPTVKNLVIFDIDHERAVQYKSRCETNFETPNITIANDINTVLSSTSIISIATTETTPHIFEISACQPGSNILHISLRDFSPEVILSCDNIVDDVEHICSAQTSVHLAEQKINHRHFIRGSIGDILCGKILAKPTPSAITIFSPFGLGILDLAVAKLVHEWGIARNLGTVIPSFGCLPHE</sequence>